<accession>A0AB74UC50</accession>
<keyword evidence="4 7" id="KW-0812">Transmembrane</keyword>
<evidence type="ECO:0000256" key="7">
    <source>
        <dbReference type="SAM" id="Phobius"/>
    </source>
</evidence>
<dbReference type="EMBL" id="CP159578">
    <property type="protein sequence ID" value="XCJ78543.1"/>
    <property type="molecule type" value="Genomic_DNA"/>
</dbReference>
<dbReference type="GO" id="GO:0042970">
    <property type="term" value="F:homoserine transmembrane transporter activity"/>
    <property type="evidence" value="ECO:0007669"/>
    <property type="project" value="TreeGrafter"/>
</dbReference>
<sequence length="211" mass="22519">MDLALWITYLGVITALILFPGPFALLCMHHGLRHGRRRALVTVVGGALASLALMALSSLGLGAILATSETAFLVLKVIGAAYLVYLGVQAWRAPAAAPAVSARESAPSTLGRSRRQLFTKGFTVGISNPKDLLFFGALFPNFIDLSQPQWSQFAILALTWLVVDLATMTTYASVGSSVSRWFATPRRARLFNRTTGSLFVAAGGALAVSHR</sequence>
<feature type="transmembrane region" description="Helical" evidence="7">
    <location>
        <begin position="190"/>
        <end position="208"/>
    </location>
</feature>
<dbReference type="PIRSF" id="PIRSF006324">
    <property type="entry name" value="LeuE"/>
    <property type="match status" value="1"/>
</dbReference>
<evidence type="ECO:0000256" key="3">
    <source>
        <dbReference type="ARBA" id="ARBA00022475"/>
    </source>
</evidence>
<dbReference type="PANTHER" id="PTHR30086:SF14">
    <property type="entry name" value="HOMOSERINE_HOMOSERINE LACTONE EFFLUX PROTEIN"/>
    <property type="match status" value="1"/>
</dbReference>
<dbReference type="AlphaFoldDB" id="A0AB74UC50"/>
<keyword evidence="6 7" id="KW-0472">Membrane</keyword>
<dbReference type="InterPro" id="IPR001123">
    <property type="entry name" value="LeuE-type"/>
</dbReference>
<dbReference type="Pfam" id="PF01810">
    <property type="entry name" value="LysE"/>
    <property type="match status" value="1"/>
</dbReference>
<keyword evidence="3" id="KW-1003">Cell membrane</keyword>
<keyword evidence="5 7" id="KW-1133">Transmembrane helix</keyword>
<comment type="subcellular location">
    <subcellularLocation>
        <location evidence="1">Cell membrane</location>
        <topology evidence="1">Multi-pass membrane protein</topology>
    </subcellularLocation>
</comment>
<evidence type="ECO:0000256" key="6">
    <source>
        <dbReference type="ARBA" id="ARBA00023136"/>
    </source>
</evidence>
<gene>
    <name evidence="8" type="ORF">ABV408_14005</name>
</gene>
<feature type="transmembrane region" description="Helical" evidence="7">
    <location>
        <begin position="155"/>
        <end position="178"/>
    </location>
</feature>
<dbReference type="PANTHER" id="PTHR30086">
    <property type="entry name" value="ARGININE EXPORTER PROTEIN ARGO"/>
    <property type="match status" value="1"/>
</dbReference>
<protein>
    <submittedName>
        <fullName evidence="8">LysE family transporter</fullName>
    </submittedName>
</protein>
<evidence type="ECO:0000256" key="5">
    <source>
        <dbReference type="ARBA" id="ARBA00022989"/>
    </source>
</evidence>
<feature type="transmembrane region" description="Helical" evidence="7">
    <location>
        <begin position="122"/>
        <end position="143"/>
    </location>
</feature>
<reference evidence="8" key="1">
    <citation type="submission" date="2024-06" db="EMBL/GenBank/DDBJ databases">
        <title>Complete genome of Salinicola endophyticus HNIBRBA4755.</title>
        <authorList>
            <person name="Shin S.Y."/>
            <person name="Kang H."/>
            <person name="Song J."/>
        </authorList>
    </citation>
    <scope>NUCLEOTIDE SEQUENCE</scope>
    <source>
        <strain evidence="8">HNIBRBA4755</strain>
    </source>
</reference>
<feature type="transmembrane region" description="Helical" evidence="7">
    <location>
        <begin position="71"/>
        <end position="88"/>
    </location>
</feature>
<evidence type="ECO:0000256" key="1">
    <source>
        <dbReference type="ARBA" id="ARBA00004651"/>
    </source>
</evidence>
<proteinExistence type="inferred from homology"/>
<evidence type="ECO:0000256" key="2">
    <source>
        <dbReference type="ARBA" id="ARBA00007928"/>
    </source>
</evidence>
<name>A0AB74UC50_9GAMM</name>
<evidence type="ECO:0000256" key="4">
    <source>
        <dbReference type="ARBA" id="ARBA00022692"/>
    </source>
</evidence>
<evidence type="ECO:0000313" key="8">
    <source>
        <dbReference type="EMBL" id="XCJ78543.1"/>
    </source>
</evidence>
<dbReference type="RefSeq" id="WP_353979528.1">
    <property type="nucleotide sequence ID" value="NZ_CP159578.1"/>
</dbReference>
<feature type="transmembrane region" description="Helical" evidence="7">
    <location>
        <begin position="39"/>
        <end position="65"/>
    </location>
</feature>
<organism evidence="8">
    <name type="scientific">Salinicola endophyticus</name>
    <dbReference type="NCBI Taxonomy" id="1949083"/>
    <lineage>
        <taxon>Bacteria</taxon>
        <taxon>Pseudomonadati</taxon>
        <taxon>Pseudomonadota</taxon>
        <taxon>Gammaproteobacteria</taxon>
        <taxon>Oceanospirillales</taxon>
        <taxon>Halomonadaceae</taxon>
        <taxon>Salinicola</taxon>
    </lineage>
</organism>
<comment type="similarity">
    <text evidence="2">Belongs to the Rht family.</text>
</comment>
<feature type="transmembrane region" description="Helical" evidence="7">
    <location>
        <begin position="6"/>
        <end position="27"/>
    </location>
</feature>
<dbReference type="GO" id="GO:0005886">
    <property type="term" value="C:plasma membrane"/>
    <property type="evidence" value="ECO:0007669"/>
    <property type="project" value="UniProtKB-SubCell"/>
</dbReference>